<reference evidence="1" key="1">
    <citation type="submission" date="2015-07" db="EMBL/GenBank/DDBJ databases">
        <title>Draft Genome Sequences of Anaerolinea thermolimosa IMO-1, Bellilinea caldifistulae GOMI-1, Leptolinea tardivitalis YMTK-2, Levilinea saccharolytica KIBI-1,Longilinea arvoryzae KOME-1, Previously Described as Members of the Anaerolineaceae (Chloroflexi).</title>
        <authorList>
            <person name="Sekiguchi Y."/>
            <person name="Ohashi A."/>
            <person name="Matsuura N."/>
            <person name="Tourlousse M.D."/>
        </authorList>
    </citation>
    <scope>NUCLEOTIDE SEQUENCE [LARGE SCALE GENOMIC DNA]</scope>
    <source>
        <strain evidence="1">KOME-1</strain>
    </source>
</reference>
<name>A0A0S7BG98_9CHLR</name>
<keyword evidence="2" id="KW-1185">Reference proteome</keyword>
<protein>
    <recommendedName>
        <fullName evidence="3">DUF91 domain-containing protein</fullName>
    </recommendedName>
</protein>
<proteinExistence type="predicted"/>
<evidence type="ECO:0000313" key="1">
    <source>
        <dbReference type="EMBL" id="GAP12817.1"/>
    </source>
</evidence>
<accession>A0A0S7BG98</accession>
<dbReference type="Gene3D" id="3.40.1350.10">
    <property type="match status" value="1"/>
</dbReference>
<evidence type="ECO:0000313" key="2">
    <source>
        <dbReference type="Proteomes" id="UP000055060"/>
    </source>
</evidence>
<gene>
    <name evidence="1" type="ORF">LARV_00553</name>
</gene>
<dbReference type="OrthoDB" id="506280at2"/>
<sequence length="362" mass="41178">MKILIRNQKSEMWQMVQSVAYANETELQKLLAEQPSLISLNEVREGAGPLVAAVREFPLDIGSVDLIGFTADGDIAIIECKLASNEEIKRKVIGQVLEYGANLWGMGYEDFEKKILDKSSRNLADLVRVNLQNQEWDEESFRTNVGQALQSGNFILIIVVDEINEELSKIVRFINEAGKPAFSLAALEMRRFQKEQTEILVPHLFGVVNTGKSSTAGLRKQWTEERFFEAVHNSLPKEIVTIIQDLYTWSRLKSKRVWFGTGTASGSFTFHYQKNGKSVSMFSIYTNGNLFINYGWATTQVSAESLQRFHQAITKIPGFEGIPDDFNKWPNVRIKDVFLDKPNVLNQFKEVVEEFGTYFVLL</sequence>
<dbReference type="STRING" id="360412.LARV_00553"/>
<dbReference type="GO" id="GO:0003676">
    <property type="term" value="F:nucleic acid binding"/>
    <property type="evidence" value="ECO:0007669"/>
    <property type="project" value="InterPro"/>
</dbReference>
<dbReference type="AlphaFoldDB" id="A0A0S7BG98"/>
<evidence type="ECO:0008006" key="3">
    <source>
        <dbReference type="Google" id="ProtNLM"/>
    </source>
</evidence>
<dbReference type="Proteomes" id="UP000055060">
    <property type="component" value="Unassembled WGS sequence"/>
</dbReference>
<dbReference type="EMBL" id="DF967972">
    <property type="protein sequence ID" value="GAP12817.1"/>
    <property type="molecule type" value="Genomic_DNA"/>
</dbReference>
<organism evidence="1">
    <name type="scientific">Longilinea arvoryzae</name>
    <dbReference type="NCBI Taxonomy" id="360412"/>
    <lineage>
        <taxon>Bacteria</taxon>
        <taxon>Bacillati</taxon>
        <taxon>Chloroflexota</taxon>
        <taxon>Anaerolineae</taxon>
        <taxon>Anaerolineales</taxon>
        <taxon>Anaerolineaceae</taxon>
        <taxon>Longilinea</taxon>
    </lineage>
</organism>
<dbReference type="RefSeq" id="WP_075072213.1">
    <property type="nucleotide sequence ID" value="NZ_DF967972.1"/>
</dbReference>
<dbReference type="InterPro" id="IPR011856">
    <property type="entry name" value="tRNA_endonuc-like_dom_sf"/>
</dbReference>